<evidence type="ECO:0000256" key="11">
    <source>
        <dbReference type="ARBA" id="ARBA00022989"/>
    </source>
</evidence>
<dbReference type="InterPro" id="IPR008855">
    <property type="entry name" value="TRAP-delta"/>
</dbReference>
<keyword evidence="12" id="KW-0472">Membrane</keyword>
<dbReference type="PANTHER" id="PTHR12731">
    <property type="entry name" value="TRANSLOCON-ASSOCIATED PROTEIN, DELTA SUBUNIT"/>
    <property type="match status" value="1"/>
</dbReference>
<evidence type="ECO:0000256" key="9">
    <source>
        <dbReference type="ARBA" id="ARBA00022824"/>
    </source>
</evidence>
<evidence type="ECO:0000256" key="5">
    <source>
        <dbReference type="ARBA" id="ARBA00014387"/>
    </source>
</evidence>
<keyword evidence="10" id="KW-0832">Ubl conjugation</keyword>
<dbReference type="PROSITE" id="PS51257">
    <property type="entry name" value="PROKAR_LIPOPROTEIN"/>
    <property type="match status" value="1"/>
</dbReference>
<keyword evidence="13" id="KW-1015">Disulfide bond</keyword>
<evidence type="ECO:0000313" key="16">
    <source>
        <dbReference type="EMBL" id="ALS04230.1"/>
    </source>
</evidence>
<keyword evidence="11" id="KW-1133">Transmembrane helix</keyword>
<evidence type="ECO:0000256" key="4">
    <source>
        <dbReference type="ARBA" id="ARBA00011819"/>
    </source>
</evidence>
<dbReference type="Pfam" id="PF05404">
    <property type="entry name" value="TRAP-delta"/>
    <property type="match status" value="1"/>
</dbReference>
<name>A0A0U2V7Q8_ACAPC</name>
<dbReference type="EMBL" id="KT754396">
    <property type="protein sequence ID" value="ALS04230.1"/>
    <property type="molecule type" value="mRNA"/>
</dbReference>
<evidence type="ECO:0000256" key="1">
    <source>
        <dbReference type="ARBA" id="ARBA00002838"/>
    </source>
</evidence>
<dbReference type="PANTHER" id="PTHR12731:SF1">
    <property type="entry name" value="TRANSLOCON-ASSOCIATED PROTEIN SUBUNIT DELTA"/>
    <property type="match status" value="1"/>
</dbReference>
<evidence type="ECO:0000256" key="8">
    <source>
        <dbReference type="ARBA" id="ARBA00022729"/>
    </source>
</evidence>
<evidence type="ECO:0000256" key="12">
    <source>
        <dbReference type="ARBA" id="ARBA00023136"/>
    </source>
</evidence>
<feature type="chain" id="PRO_5006832888" description="Translocon-associated protein subunit delta" evidence="15">
    <location>
        <begin position="18"/>
        <end position="165"/>
    </location>
</feature>
<evidence type="ECO:0000256" key="10">
    <source>
        <dbReference type="ARBA" id="ARBA00022843"/>
    </source>
</evidence>
<dbReference type="AlphaFoldDB" id="A0A0U2V7Q8"/>
<evidence type="ECO:0000256" key="3">
    <source>
        <dbReference type="ARBA" id="ARBA00009294"/>
    </source>
</evidence>
<evidence type="ECO:0000256" key="15">
    <source>
        <dbReference type="SAM" id="SignalP"/>
    </source>
</evidence>
<evidence type="ECO:0000256" key="2">
    <source>
        <dbReference type="ARBA" id="ARBA00004115"/>
    </source>
</evidence>
<keyword evidence="8 15" id="KW-0732">Signal</keyword>
<comment type="subcellular location">
    <subcellularLocation>
        <location evidence="2">Endoplasmic reticulum membrane</location>
        <topology evidence="2">Single-pass type I membrane protein</topology>
    </subcellularLocation>
</comment>
<sequence>MLRFVLAVSCLVAVAAGACTNPKVSASSYTPADSQVLAAIPFIAEFTLECGNNEKPALFADTNGALVPVTTSLDGAKYQVSWVKTLKEAAKGEFTVPLYDSESYAQLKRAMDKGEDASGVAPLVSIVISYPGSYSGPLFNSEHFALFLSAAVFYLAFSSKSKLLA</sequence>
<evidence type="ECO:0000256" key="14">
    <source>
        <dbReference type="ARBA" id="ARBA00031791"/>
    </source>
</evidence>
<reference evidence="16" key="1">
    <citation type="journal article" date="2015" name="Sci. Rep.">
        <title>Spliced leader RNA trans-splicing discovered in copepods.</title>
        <authorList>
            <person name="Yang F."/>
            <person name="Xu D."/>
            <person name="Zhuang Y."/>
            <person name="Yi X."/>
            <person name="Huang Y."/>
            <person name="Chen H."/>
            <person name="Lin S."/>
            <person name="Campbell D.A."/>
            <person name="Sturm N.R."/>
            <person name="Liu G."/>
            <person name="Zhang H."/>
        </authorList>
    </citation>
    <scope>NUCLEOTIDE SEQUENCE</scope>
</reference>
<evidence type="ECO:0000256" key="6">
    <source>
        <dbReference type="ARBA" id="ARBA00022499"/>
    </source>
</evidence>
<organism evidence="16">
    <name type="scientific">Acartia pacifica</name>
    <name type="common">Copepod</name>
    <dbReference type="NCBI Taxonomy" id="335913"/>
    <lineage>
        <taxon>Eukaryota</taxon>
        <taxon>Metazoa</taxon>
        <taxon>Ecdysozoa</taxon>
        <taxon>Arthropoda</taxon>
        <taxon>Crustacea</taxon>
        <taxon>Multicrustacea</taxon>
        <taxon>Hexanauplia</taxon>
        <taxon>Copepoda</taxon>
        <taxon>Calanoida</taxon>
        <taxon>Acartiidae</taxon>
        <taxon>Acartia</taxon>
    </lineage>
</organism>
<comment type="similarity">
    <text evidence="3">Belongs to the TRAP-delta family.</text>
</comment>
<feature type="signal peptide" evidence="15">
    <location>
        <begin position="1"/>
        <end position="17"/>
    </location>
</feature>
<proteinExistence type="evidence at transcript level"/>
<evidence type="ECO:0000256" key="7">
    <source>
        <dbReference type="ARBA" id="ARBA00022692"/>
    </source>
</evidence>
<keyword evidence="7" id="KW-0812">Transmembrane</keyword>
<keyword evidence="9" id="KW-0256">Endoplasmic reticulum</keyword>
<keyword evidence="6" id="KW-1017">Isopeptide bond</keyword>
<comment type="subunit">
    <text evidence="4">Heterotetramer of TRAP-alpha, TRAP-beta, TRAP-delta and TRAP-gamma.</text>
</comment>
<dbReference type="GO" id="GO:0005789">
    <property type="term" value="C:endoplasmic reticulum membrane"/>
    <property type="evidence" value="ECO:0007669"/>
    <property type="project" value="UniProtKB-SubCell"/>
</dbReference>
<evidence type="ECO:0000256" key="13">
    <source>
        <dbReference type="ARBA" id="ARBA00023157"/>
    </source>
</evidence>
<accession>A0A0U2V7Q8</accession>
<comment type="function">
    <text evidence="1">TRAP proteins are part of a complex whose function is to bind calcium to the ER membrane and thereby regulate the retention of ER resident proteins.</text>
</comment>
<protein>
    <recommendedName>
        <fullName evidence="5">Translocon-associated protein subunit delta</fullName>
    </recommendedName>
    <alternativeName>
        <fullName evidence="14">Signal sequence receptor subunit delta</fullName>
    </alternativeName>
</protein>